<organism evidence="1 2">
    <name type="scientific">Steinernema carpocapsae</name>
    <name type="common">Entomopathogenic nematode</name>
    <dbReference type="NCBI Taxonomy" id="34508"/>
    <lineage>
        <taxon>Eukaryota</taxon>
        <taxon>Metazoa</taxon>
        <taxon>Ecdysozoa</taxon>
        <taxon>Nematoda</taxon>
        <taxon>Chromadorea</taxon>
        <taxon>Rhabditida</taxon>
        <taxon>Tylenchina</taxon>
        <taxon>Panagrolaimomorpha</taxon>
        <taxon>Strongyloidoidea</taxon>
        <taxon>Steinernematidae</taxon>
        <taxon>Steinernema</taxon>
    </lineage>
</organism>
<dbReference type="AlphaFoldDB" id="A0A4U8UH72"/>
<comment type="caution">
    <text evidence="1">The sequence shown here is derived from an EMBL/GenBank/DDBJ whole genome shotgun (WGS) entry which is preliminary data.</text>
</comment>
<reference evidence="1 2" key="1">
    <citation type="journal article" date="2015" name="Genome Biol.">
        <title>Comparative genomics of Steinernema reveals deeply conserved gene regulatory networks.</title>
        <authorList>
            <person name="Dillman A.R."/>
            <person name="Macchietto M."/>
            <person name="Porter C.F."/>
            <person name="Rogers A."/>
            <person name="Williams B."/>
            <person name="Antoshechkin I."/>
            <person name="Lee M.M."/>
            <person name="Goodwin Z."/>
            <person name="Lu X."/>
            <person name="Lewis E.E."/>
            <person name="Goodrich-Blair H."/>
            <person name="Stock S.P."/>
            <person name="Adams B.J."/>
            <person name="Sternberg P.W."/>
            <person name="Mortazavi A."/>
        </authorList>
    </citation>
    <scope>NUCLEOTIDE SEQUENCE [LARGE SCALE GENOMIC DNA]</scope>
    <source>
        <strain evidence="1 2">ALL</strain>
    </source>
</reference>
<evidence type="ECO:0000313" key="1">
    <source>
        <dbReference type="EMBL" id="TMS32292.1"/>
    </source>
</evidence>
<protein>
    <submittedName>
        <fullName evidence="1">Uncharacterized protein</fullName>
    </submittedName>
</protein>
<proteinExistence type="predicted"/>
<gene>
    <name evidence="1" type="ORF">L596_000153</name>
</gene>
<evidence type="ECO:0000313" key="2">
    <source>
        <dbReference type="Proteomes" id="UP000298663"/>
    </source>
</evidence>
<keyword evidence="2" id="KW-1185">Reference proteome</keyword>
<dbReference type="Proteomes" id="UP000298663">
    <property type="component" value="Unassembled WGS sequence"/>
</dbReference>
<accession>A0A4U8UH72</accession>
<dbReference type="EMBL" id="AZBU02000001">
    <property type="protein sequence ID" value="TMS32292.1"/>
    <property type="molecule type" value="Genomic_DNA"/>
</dbReference>
<sequence length="76" mass="8753">MFCDDFVFGARLVDYSRTRVEHIAWRRSARREPPGLGAYVFYASRTPVCSKRSKNVFSSYTDGSGFLPCRFGQFLD</sequence>
<reference evidence="1 2" key="2">
    <citation type="journal article" date="2019" name="G3 (Bethesda)">
        <title>Hybrid Assembly of the Genome of the Entomopathogenic Nematode Steinernema carpocapsae Identifies the X-Chromosome.</title>
        <authorList>
            <person name="Serra L."/>
            <person name="Macchietto M."/>
            <person name="Macias-Munoz A."/>
            <person name="McGill C.J."/>
            <person name="Rodriguez I.M."/>
            <person name="Rodriguez B."/>
            <person name="Murad R."/>
            <person name="Mortazavi A."/>
        </authorList>
    </citation>
    <scope>NUCLEOTIDE SEQUENCE [LARGE SCALE GENOMIC DNA]</scope>
    <source>
        <strain evidence="1 2">ALL</strain>
    </source>
</reference>
<name>A0A4U8UH72_STECR</name>